<dbReference type="Proteomes" id="UP000594430">
    <property type="component" value="Chromosome"/>
</dbReference>
<evidence type="ECO:0000313" key="1">
    <source>
        <dbReference type="EMBL" id="QPH49716.1"/>
    </source>
</evidence>
<reference evidence="1 2" key="1">
    <citation type="submission" date="2020-11" db="EMBL/GenBank/DDBJ databases">
        <title>Pseudomonas fulva producing VIM-24.</title>
        <authorList>
            <person name="Liu S."/>
        </authorList>
    </citation>
    <scope>NUCLEOTIDE SEQUENCE [LARGE SCALE GENOMIC DNA]</scope>
    <source>
        <strain evidence="1 2">ZDHY414</strain>
    </source>
</reference>
<dbReference type="InterPro" id="IPR022385">
    <property type="entry name" value="Rhs_assc_core"/>
</dbReference>
<dbReference type="GeneID" id="93440544"/>
<accession>A0A7S9L8V7</accession>
<protein>
    <submittedName>
        <fullName evidence="1">RHS repeat-associated core domain-containing protein</fullName>
    </submittedName>
</protein>
<dbReference type="Gene3D" id="2.180.10.10">
    <property type="entry name" value="RHS repeat-associated core"/>
    <property type="match status" value="1"/>
</dbReference>
<dbReference type="AlphaFoldDB" id="A0A7S9L8V7"/>
<gene>
    <name evidence="1" type="ORF">IZU98_03015</name>
</gene>
<evidence type="ECO:0000313" key="2">
    <source>
        <dbReference type="Proteomes" id="UP000594430"/>
    </source>
</evidence>
<dbReference type="NCBIfam" id="TIGR03696">
    <property type="entry name" value="Rhs_assc_core"/>
    <property type="match status" value="1"/>
</dbReference>
<name>A0A7S9L8V7_9PSED</name>
<proteinExistence type="predicted"/>
<dbReference type="SUPFAM" id="SSF56399">
    <property type="entry name" value="ADP-ribosylation"/>
    <property type="match status" value="1"/>
</dbReference>
<dbReference type="EMBL" id="CP064946">
    <property type="protein sequence ID" value="QPH49716.1"/>
    <property type="molecule type" value="Genomic_DNA"/>
</dbReference>
<sequence>MNRLERSAYSPYGFAAEIRSAHTLLGFNGEHAQALTPLYLLGSGYRVYNTRLMRFLSPDSLSPFDAGGMNTYAYCSNDPVNRSDPTGHSFLYPNKNVRRPAITLPSRGEAGKWPTHPSELAKRDFSNMKLKEMSYKEIQHWFKISKGELKEAKRNILRSPNDASEAIEKYVKTENRHHVLTEALNSKITGRLVHVIESLLEEGLYKPSMPVESNAELATLMRNGMPVIIPSVHDFRTVKMRH</sequence>
<organism evidence="1 2">
    <name type="scientific">Pseudomonas fulva</name>
    <dbReference type="NCBI Taxonomy" id="47880"/>
    <lineage>
        <taxon>Bacteria</taxon>
        <taxon>Pseudomonadati</taxon>
        <taxon>Pseudomonadota</taxon>
        <taxon>Gammaproteobacteria</taxon>
        <taxon>Pseudomonadales</taxon>
        <taxon>Pseudomonadaceae</taxon>
        <taxon>Pseudomonas</taxon>
    </lineage>
</organism>
<dbReference type="RefSeq" id="WP_081728210.1">
    <property type="nucleotide sequence ID" value="NZ_CANLYG010000009.1"/>
</dbReference>